<dbReference type="OrthoDB" id="9807553at2"/>
<feature type="binding site" evidence="8">
    <location>
        <begin position="301"/>
        <end position="307"/>
    </location>
    <ligand>
        <name>substrate</name>
    </ligand>
</feature>
<dbReference type="RefSeq" id="WP_146505051.1">
    <property type="nucleotide sequence ID" value="NZ_SJPG01000001.1"/>
</dbReference>
<dbReference type="UniPathway" id="UPA00075">
    <property type="reaction ID" value="UER00335"/>
</dbReference>
<dbReference type="NCBIfam" id="NF002223">
    <property type="entry name" value="PRK01117.1"/>
    <property type="match status" value="1"/>
</dbReference>
<dbReference type="Gene3D" id="1.10.300.10">
    <property type="entry name" value="Adenylosuccinate Synthetase, subunit A, domain 2"/>
    <property type="match status" value="1"/>
</dbReference>
<feature type="binding site" description="in other chain" evidence="8">
    <location>
        <position position="305"/>
    </location>
    <ligand>
        <name>IMP</name>
        <dbReference type="ChEBI" id="CHEBI:58053"/>
        <note>ligand shared between dimeric partners</note>
    </ligand>
</feature>
<comment type="caution">
    <text evidence="10">The sequence shown here is derived from an EMBL/GenBank/DDBJ whole genome shotgun (WGS) entry which is preliminary data.</text>
</comment>
<dbReference type="EC" id="6.3.4.4" evidence="8 9"/>
<dbReference type="GO" id="GO:0046040">
    <property type="term" value="P:IMP metabolic process"/>
    <property type="evidence" value="ECO:0007669"/>
    <property type="project" value="TreeGrafter"/>
</dbReference>
<comment type="subunit">
    <text evidence="1 8">Homodimer.</text>
</comment>
<keyword evidence="5 8" id="KW-0658">Purine biosynthesis</keyword>
<dbReference type="Proteomes" id="UP000316095">
    <property type="component" value="Unassembled WGS sequence"/>
</dbReference>
<evidence type="ECO:0000256" key="2">
    <source>
        <dbReference type="ARBA" id="ARBA00022598"/>
    </source>
</evidence>
<dbReference type="InterPro" id="IPR027417">
    <property type="entry name" value="P-loop_NTPase"/>
</dbReference>
<dbReference type="PANTHER" id="PTHR11846">
    <property type="entry name" value="ADENYLOSUCCINATE SYNTHETASE"/>
    <property type="match status" value="1"/>
</dbReference>
<feature type="binding site" evidence="8">
    <location>
        <begin position="333"/>
        <end position="335"/>
    </location>
    <ligand>
        <name>GTP</name>
        <dbReference type="ChEBI" id="CHEBI:37565"/>
    </ligand>
</feature>
<keyword evidence="2 8" id="KW-0436">Ligase</keyword>
<evidence type="ECO:0000256" key="1">
    <source>
        <dbReference type="ARBA" id="ARBA00011738"/>
    </source>
</evidence>
<keyword evidence="7 8" id="KW-0342">GTP-binding</keyword>
<feature type="binding site" evidence="8">
    <location>
        <begin position="415"/>
        <end position="417"/>
    </location>
    <ligand>
        <name>GTP</name>
        <dbReference type="ChEBI" id="CHEBI:37565"/>
    </ligand>
</feature>
<feature type="binding site" evidence="8">
    <location>
        <position position="40"/>
    </location>
    <ligand>
        <name>Mg(2+)</name>
        <dbReference type="ChEBI" id="CHEBI:18420"/>
    </ligand>
</feature>
<feature type="active site" description="Proton acceptor" evidence="8">
    <location>
        <position position="13"/>
    </location>
</feature>
<feature type="binding site" description="in other chain" evidence="8">
    <location>
        <position position="226"/>
    </location>
    <ligand>
        <name>IMP</name>
        <dbReference type="ChEBI" id="CHEBI:58053"/>
        <note>ligand shared between dimeric partners</note>
    </ligand>
</feature>
<comment type="similarity">
    <text evidence="8 9">Belongs to the adenylosuccinate synthetase family.</text>
</comment>
<comment type="cofactor">
    <cofactor evidence="8">
        <name>Mg(2+)</name>
        <dbReference type="ChEBI" id="CHEBI:18420"/>
    </cofactor>
    <text evidence="8">Binds 1 Mg(2+) ion per subunit.</text>
</comment>
<dbReference type="GO" id="GO:0005737">
    <property type="term" value="C:cytoplasm"/>
    <property type="evidence" value="ECO:0007669"/>
    <property type="project" value="UniProtKB-SubCell"/>
</dbReference>
<dbReference type="GO" id="GO:0000287">
    <property type="term" value="F:magnesium ion binding"/>
    <property type="evidence" value="ECO:0007669"/>
    <property type="project" value="UniProtKB-UniRule"/>
</dbReference>
<dbReference type="PROSITE" id="PS01266">
    <property type="entry name" value="ADENYLOSUCCIN_SYN_1"/>
    <property type="match status" value="1"/>
</dbReference>
<dbReference type="EMBL" id="SJPG01000001">
    <property type="protein sequence ID" value="TWT63283.1"/>
    <property type="molecule type" value="Genomic_DNA"/>
</dbReference>
<dbReference type="AlphaFoldDB" id="A0A5C5XLK8"/>
<dbReference type="SMART" id="SM00788">
    <property type="entry name" value="Adenylsucc_synt"/>
    <property type="match status" value="1"/>
</dbReference>
<evidence type="ECO:0000256" key="9">
    <source>
        <dbReference type="RuleBase" id="RU000520"/>
    </source>
</evidence>
<evidence type="ECO:0000256" key="6">
    <source>
        <dbReference type="ARBA" id="ARBA00022842"/>
    </source>
</evidence>
<dbReference type="InterPro" id="IPR042109">
    <property type="entry name" value="Adenylosuccinate_synth_dom1"/>
</dbReference>
<feature type="binding site" description="in other chain" evidence="8">
    <location>
        <position position="241"/>
    </location>
    <ligand>
        <name>IMP</name>
        <dbReference type="ChEBI" id="CHEBI:58053"/>
        <note>ligand shared between dimeric partners</note>
    </ligand>
</feature>
<keyword evidence="8" id="KW-0963">Cytoplasm</keyword>
<dbReference type="PANTHER" id="PTHR11846:SF0">
    <property type="entry name" value="ADENYLOSUCCINATE SYNTHETASE"/>
    <property type="match status" value="1"/>
</dbReference>
<feature type="binding site" description="in other chain" evidence="8">
    <location>
        <begin position="13"/>
        <end position="16"/>
    </location>
    <ligand>
        <name>IMP</name>
        <dbReference type="ChEBI" id="CHEBI:58053"/>
        <note>ligand shared between dimeric partners</note>
    </ligand>
</feature>
<reference evidence="10 11" key="1">
    <citation type="submission" date="2019-02" db="EMBL/GenBank/DDBJ databases">
        <title>Deep-cultivation of Planctomycetes and their phenomic and genomic characterization uncovers novel biology.</title>
        <authorList>
            <person name="Wiegand S."/>
            <person name="Jogler M."/>
            <person name="Boedeker C."/>
            <person name="Pinto D."/>
            <person name="Vollmers J."/>
            <person name="Rivas-Marin E."/>
            <person name="Kohn T."/>
            <person name="Peeters S.H."/>
            <person name="Heuer A."/>
            <person name="Rast P."/>
            <person name="Oberbeckmann S."/>
            <person name="Bunk B."/>
            <person name="Jeske O."/>
            <person name="Meyerdierks A."/>
            <person name="Storesund J.E."/>
            <person name="Kallscheuer N."/>
            <person name="Luecker S."/>
            <person name="Lage O.M."/>
            <person name="Pohl T."/>
            <person name="Merkel B.J."/>
            <person name="Hornburger P."/>
            <person name="Mueller R.-W."/>
            <person name="Bruemmer F."/>
            <person name="Labrenz M."/>
            <person name="Spormann A.M."/>
            <person name="Op Den Camp H."/>
            <person name="Overmann J."/>
            <person name="Amann R."/>
            <person name="Jetten M.S.M."/>
            <person name="Mascher T."/>
            <person name="Medema M.H."/>
            <person name="Devos D.P."/>
            <person name="Kaster A.-K."/>
            <person name="Ovreas L."/>
            <person name="Rohde M."/>
            <person name="Galperin M.Y."/>
            <person name="Jogler C."/>
        </authorList>
    </citation>
    <scope>NUCLEOTIDE SEQUENCE [LARGE SCALE GENOMIC DNA]</scope>
    <source>
        <strain evidence="10 11">Pan54</strain>
    </source>
</reference>
<feature type="binding site" evidence="8">
    <location>
        <position position="307"/>
    </location>
    <ligand>
        <name>GTP</name>
        <dbReference type="ChEBI" id="CHEBI:37565"/>
    </ligand>
</feature>
<feature type="binding site" evidence="8">
    <location>
        <begin position="12"/>
        <end position="18"/>
    </location>
    <ligand>
        <name>GTP</name>
        <dbReference type="ChEBI" id="CHEBI:37565"/>
    </ligand>
</feature>
<accession>A0A5C5XLK8</accession>
<comment type="subcellular location">
    <subcellularLocation>
        <location evidence="8">Cytoplasm</location>
    </subcellularLocation>
</comment>
<dbReference type="InterPro" id="IPR042111">
    <property type="entry name" value="Adenylosuccinate_synth_dom3"/>
</dbReference>
<evidence type="ECO:0000313" key="11">
    <source>
        <dbReference type="Proteomes" id="UP000316095"/>
    </source>
</evidence>
<comment type="catalytic activity">
    <reaction evidence="8 9">
        <text>IMP + L-aspartate + GTP = N(6)-(1,2-dicarboxyethyl)-AMP + GDP + phosphate + 2 H(+)</text>
        <dbReference type="Rhea" id="RHEA:15753"/>
        <dbReference type="ChEBI" id="CHEBI:15378"/>
        <dbReference type="ChEBI" id="CHEBI:29991"/>
        <dbReference type="ChEBI" id="CHEBI:37565"/>
        <dbReference type="ChEBI" id="CHEBI:43474"/>
        <dbReference type="ChEBI" id="CHEBI:57567"/>
        <dbReference type="ChEBI" id="CHEBI:58053"/>
        <dbReference type="ChEBI" id="CHEBI:58189"/>
        <dbReference type="EC" id="6.3.4.4"/>
    </reaction>
</comment>
<evidence type="ECO:0000256" key="5">
    <source>
        <dbReference type="ARBA" id="ARBA00022755"/>
    </source>
</evidence>
<feature type="binding site" description="in other chain" evidence="8">
    <location>
        <begin position="38"/>
        <end position="41"/>
    </location>
    <ligand>
        <name>IMP</name>
        <dbReference type="ChEBI" id="CHEBI:58053"/>
        <note>ligand shared between dimeric partners</note>
    </ligand>
</feature>
<evidence type="ECO:0000256" key="8">
    <source>
        <dbReference type="HAMAP-Rule" id="MF_00011"/>
    </source>
</evidence>
<protein>
    <recommendedName>
        <fullName evidence="8 9">Adenylosuccinate synthetase</fullName>
        <shortName evidence="8">AMPSase</shortName>
        <shortName evidence="8">AdSS</shortName>
        <ecNumber evidence="8 9">6.3.4.4</ecNumber>
    </recommendedName>
    <alternativeName>
        <fullName evidence="8">IMP--aspartate ligase</fullName>
    </alternativeName>
</protein>
<dbReference type="NCBIfam" id="TIGR00184">
    <property type="entry name" value="purA"/>
    <property type="match status" value="1"/>
</dbReference>
<organism evidence="10 11">
    <name type="scientific">Rubinisphaera italica</name>
    <dbReference type="NCBI Taxonomy" id="2527969"/>
    <lineage>
        <taxon>Bacteria</taxon>
        <taxon>Pseudomonadati</taxon>
        <taxon>Planctomycetota</taxon>
        <taxon>Planctomycetia</taxon>
        <taxon>Planctomycetales</taxon>
        <taxon>Planctomycetaceae</taxon>
        <taxon>Rubinisphaera</taxon>
    </lineage>
</organism>
<evidence type="ECO:0000256" key="7">
    <source>
        <dbReference type="ARBA" id="ARBA00023134"/>
    </source>
</evidence>
<evidence type="ECO:0000313" key="10">
    <source>
        <dbReference type="EMBL" id="TWT63283.1"/>
    </source>
</evidence>
<sequence length="426" mass="46406">MSATAVVGLQWGDEAKGKIVDLLTDQHEIVVRYLGGNNAGHTVKFDGKTFKLSLLPAGVLRPGVTSVIANGVVINPEALLKEIAGVESQGVEIGEDLLISDRAHVIFPYHMAEEIIYEKLRGEDAIGTTMRGIGYCYREKAGRTHAIRVGDLIRPDVLKQKLPEIVAFKNQLLSALDPEHVAFQAKELIDQYVDLGKKLEKHITDTTAYLHHQIKAGRRLLFEGAQGSLLDIDHGTFPFVTSSNSSGAGIHSGSGVPERHISRMIGIVKAYTTRVGGGPCPTELKDETGQHIRDEGNEYGTVTGRPRRCGWLDAVATKYGAEVSGVDCLAVMLLDVLSKLPELKICEAYEINGKRTETFPSQIDDLAAAKPIYRTLKGWQSDICGVRSMSDLPPEAMEYVKVVSDMVGVPVEIVSVGPDREQTILE</sequence>
<dbReference type="InterPro" id="IPR018220">
    <property type="entry name" value="Adenylosuccin_syn_GTP-bd"/>
</dbReference>
<keyword evidence="3 8" id="KW-0479">Metal-binding</keyword>
<dbReference type="GO" id="GO:0044208">
    <property type="term" value="P:'de novo' AMP biosynthetic process"/>
    <property type="evidence" value="ECO:0007669"/>
    <property type="project" value="UniProtKB-UniRule"/>
</dbReference>
<keyword evidence="6 8" id="KW-0460">Magnesium</keyword>
<dbReference type="CDD" id="cd03108">
    <property type="entry name" value="AdSS"/>
    <property type="match status" value="1"/>
</dbReference>
<feature type="binding site" evidence="8">
    <location>
        <position position="13"/>
    </location>
    <ligand>
        <name>Mg(2+)</name>
        <dbReference type="ChEBI" id="CHEBI:18420"/>
    </ligand>
</feature>
<keyword evidence="4 8" id="KW-0547">Nucleotide-binding</keyword>
<dbReference type="Gene3D" id="3.90.170.10">
    <property type="entry name" value="Adenylosuccinate Synthetase, subunit A, domain 3"/>
    <property type="match status" value="1"/>
</dbReference>
<dbReference type="FunFam" id="1.10.300.10:FF:000001">
    <property type="entry name" value="Adenylosuccinate synthetase"/>
    <property type="match status" value="1"/>
</dbReference>
<dbReference type="InterPro" id="IPR001114">
    <property type="entry name" value="Adenylosuccinate_synthetase"/>
</dbReference>
<dbReference type="SUPFAM" id="SSF52540">
    <property type="entry name" value="P-loop containing nucleoside triphosphate hydrolases"/>
    <property type="match status" value="1"/>
</dbReference>
<comment type="pathway">
    <text evidence="8 9">Purine metabolism; AMP biosynthesis via de novo pathway; AMP from IMP: step 1/2.</text>
</comment>
<gene>
    <name evidence="8 10" type="primary">purA</name>
    <name evidence="10" type="ORF">Pan54_40360</name>
</gene>
<dbReference type="InterPro" id="IPR042110">
    <property type="entry name" value="Adenylosuccinate_synth_dom2"/>
</dbReference>
<dbReference type="GO" id="GO:0005525">
    <property type="term" value="F:GTP binding"/>
    <property type="evidence" value="ECO:0007669"/>
    <property type="project" value="UniProtKB-UniRule"/>
</dbReference>
<feature type="binding site" evidence="8">
    <location>
        <position position="143"/>
    </location>
    <ligand>
        <name>IMP</name>
        <dbReference type="ChEBI" id="CHEBI:58053"/>
        <note>ligand shared between dimeric partners</note>
    </ligand>
</feature>
<keyword evidence="11" id="KW-1185">Reference proteome</keyword>
<comment type="function">
    <text evidence="8">Plays an important role in the de novo pathway of purine nucleotide biosynthesis. Catalyzes the first committed step in the biosynthesis of AMP from IMP.</text>
</comment>
<dbReference type="HAMAP" id="MF_00011">
    <property type="entry name" value="Adenylosucc_synth"/>
    <property type="match status" value="1"/>
</dbReference>
<dbReference type="Pfam" id="PF00709">
    <property type="entry name" value="Adenylsucc_synt"/>
    <property type="match status" value="1"/>
</dbReference>
<feature type="active site" description="Proton donor" evidence="8">
    <location>
        <position position="41"/>
    </location>
</feature>
<dbReference type="FunFam" id="3.90.170.10:FF:000001">
    <property type="entry name" value="Adenylosuccinate synthetase"/>
    <property type="match status" value="1"/>
</dbReference>
<feature type="binding site" evidence="8">
    <location>
        <begin position="40"/>
        <end position="42"/>
    </location>
    <ligand>
        <name>GTP</name>
        <dbReference type="ChEBI" id="CHEBI:37565"/>
    </ligand>
</feature>
<proteinExistence type="inferred from homology"/>
<dbReference type="GO" id="GO:0004019">
    <property type="term" value="F:adenylosuccinate synthase activity"/>
    <property type="evidence" value="ECO:0007669"/>
    <property type="project" value="UniProtKB-UniRule"/>
</dbReference>
<dbReference type="Gene3D" id="3.40.440.10">
    <property type="entry name" value="Adenylosuccinate Synthetase, subunit A, domain 1"/>
    <property type="match status" value="1"/>
</dbReference>
<evidence type="ECO:0000256" key="4">
    <source>
        <dbReference type="ARBA" id="ARBA00022741"/>
    </source>
</evidence>
<evidence type="ECO:0000256" key="3">
    <source>
        <dbReference type="ARBA" id="ARBA00022723"/>
    </source>
</evidence>
<name>A0A5C5XLK8_9PLAN</name>
<feature type="binding site" description="in other chain" evidence="8">
    <location>
        <position position="129"/>
    </location>
    <ligand>
        <name>IMP</name>
        <dbReference type="ChEBI" id="CHEBI:58053"/>
        <note>ligand shared between dimeric partners</note>
    </ligand>
</feature>